<dbReference type="Pfam" id="PF20881">
    <property type="entry name" value="G1_gp67_C"/>
    <property type="match status" value="1"/>
</dbReference>
<evidence type="ECO:0000259" key="1">
    <source>
        <dbReference type="Pfam" id="PF20880"/>
    </source>
</evidence>
<accession>A0A0U1ZWD2</accession>
<organism evidence="3 4">
    <name type="scientific">Staphylococcus phage Stau2</name>
    <dbReference type="NCBI Taxonomy" id="1200862"/>
    <lineage>
        <taxon>Viruses</taxon>
        <taxon>Duplodnaviria</taxon>
        <taxon>Heunggongvirae</taxon>
        <taxon>Uroviricota</taxon>
        <taxon>Caudoviricetes</taxon>
        <taxon>Herelleviridae</taxon>
        <taxon>Twortvirinae</taxon>
        <taxon>Silviavirus</taxon>
        <taxon>Silviavirus stau2</taxon>
    </lineage>
</organism>
<evidence type="ECO:0000259" key="2">
    <source>
        <dbReference type="Pfam" id="PF20881"/>
    </source>
</evidence>
<evidence type="ECO:0000313" key="4">
    <source>
        <dbReference type="Proteomes" id="UP000207597"/>
    </source>
</evidence>
<feature type="domain" description="Gp67 C-terminal" evidence="2">
    <location>
        <begin position="96"/>
        <end position="196"/>
    </location>
</feature>
<dbReference type="KEGG" id="vg:28802282"/>
<evidence type="ECO:0008006" key="5">
    <source>
        <dbReference type="Google" id="ProtNLM"/>
    </source>
</evidence>
<dbReference type="GeneID" id="28802282"/>
<sequence>MKLKINDNQFASLTVNYTNNAKLHIDNIPVSTLVDWYPLSNAYEYKASNDFGYIELKRLRSNLPMSYGLTHQTLYKCETVKCKLGLWYNEKIKEDNEKIIEKAKLYGLPTIDEPFTSKDVKQGFSDLGVIFQTLKTISTNEYLKDKTIEEINTFSKKSEDYQLNEVLKYSTTLVDDTYSDLSQIYNMLLLMKKIVSI</sequence>
<dbReference type="Proteomes" id="UP000207597">
    <property type="component" value="Segment"/>
</dbReference>
<name>A0A0U1ZWD2_9CAUD</name>
<dbReference type="EMBL" id="KP881332">
    <property type="protein sequence ID" value="AKA61320.1"/>
    <property type="molecule type" value="Genomic_DNA"/>
</dbReference>
<dbReference type="InterPro" id="IPR049102">
    <property type="entry name" value="Gp67_N"/>
</dbReference>
<dbReference type="RefSeq" id="YP_009275826.1">
    <property type="nucleotide sequence ID" value="NC_030933.1"/>
</dbReference>
<dbReference type="InterPro" id="IPR049103">
    <property type="entry name" value="Gp67_C"/>
</dbReference>
<dbReference type="Pfam" id="PF20880">
    <property type="entry name" value="G1_gp67_N"/>
    <property type="match status" value="1"/>
</dbReference>
<reference evidence="3 4" key="1">
    <citation type="journal article" date="2016" name="Virus Genes">
        <title>Genomic analysis of Staphylococcus phage Stau2 isolated from medical specimen.</title>
        <authorList>
            <person name="Hsieh S.E."/>
            <person name="Tseng Y.H."/>
            <person name="Lo H.H."/>
            <person name="Chen S.T."/>
            <person name="Wu C.N."/>
        </authorList>
    </citation>
    <scope>NUCLEOTIDE SEQUENCE [LARGE SCALE GENOMIC DNA]</scope>
</reference>
<feature type="domain" description="Gp67 N-terminal" evidence="1">
    <location>
        <begin position="11"/>
        <end position="85"/>
    </location>
</feature>
<gene>
    <name evidence="3" type="ORF">Stau2_69</name>
</gene>
<protein>
    <recommendedName>
        <fullName evidence="5">Anti-sigma factor</fullName>
    </recommendedName>
</protein>
<evidence type="ECO:0000313" key="3">
    <source>
        <dbReference type="EMBL" id="AKA61320.1"/>
    </source>
</evidence>
<proteinExistence type="predicted"/>
<keyword evidence="4" id="KW-1185">Reference proteome</keyword>
<dbReference type="Gene3D" id="6.10.140.1800">
    <property type="match status" value="1"/>
</dbReference>